<dbReference type="Proteomes" id="UP000821845">
    <property type="component" value="Chromosome 4"/>
</dbReference>
<gene>
    <name evidence="1" type="ORF">HPB50_020328</name>
</gene>
<reference evidence="1" key="1">
    <citation type="submission" date="2020-05" db="EMBL/GenBank/DDBJ databases">
        <title>Large-scale comparative analyses of tick genomes elucidate their genetic diversity and vector capacities.</title>
        <authorList>
            <person name="Jia N."/>
            <person name="Wang J."/>
            <person name="Shi W."/>
            <person name="Du L."/>
            <person name="Sun Y."/>
            <person name="Zhan W."/>
            <person name="Jiang J."/>
            <person name="Wang Q."/>
            <person name="Zhang B."/>
            <person name="Ji P."/>
            <person name="Sakyi L.B."/>
            <person name="Cui X."/>
            <person name="Yuan T."/>
            <person name="Jiang B."/>
            <person name="Yang W."/>
            <person name="Lam T.T.-Y."/>
            <person name="Chang Q."/>
            <person name="Ding S."/>
            <person name="Wang X."/>
            <person name="Zhu J."/>
            <person name="Ruan X."/>
            <person name="Zhao L."/>
            <person name="Wei J."/>
            <person name="Que T."/>
            <person name="Du C."/>
            <person name="Cheng J."/>
            <person name="Dai P."/>
            <person name="Han X."/>
            <person name="Huang E."/>
            <person name="Gao Y."/>
            <person name="Liu J."/>
            <person name="Shao H."/>
            <person name="Ye R."/>
            <person name="Li L."/>
            <person name="Wei W."/>
            <person name="Wang X."/>
            <person name="Wang C."/>
            <person name="Yang T."/>
            <person name="Huo Q."/>
            <person name="Li W."/>
            <person name="Guo W."/>
            <person name="Chen H."/>
            <person name="Zhou L."/>
            <person name="Ni X."/>
            <person name="Tian J."/>
            <person name="Zhou Y."/>
            <person name="Sheng Y."/>
            <person name="Liu T."/>
            <person name="Pan Y."/>
            <person name="Xia L."/>
            <person name="Li J."/>
            <person name="Zhao F."/>
            <person name="Cao W."/>
        </authorList>
    </citation>
    <scope>NUCLEOTIDE SEQUENCE</scope>
    <source>
        <strain evidence="1">Hyas-2018</strain>
    </source>
</reference>
<name>A0ACB7SK32_HYAAI</name>
<keyword evidence="2" id="KW-1185">Reference proteome</keyword>
<evidence type="ECO:0000313" key="1">
    <source>
        <dbReference type="EMBL" id="KAH6934113.1"/>
    </source>
</evidence>
<evidence type="ECO:0000313" key="2">
    <source>
        <dbReference type="Proteomes" id="UP000821845"/>
    </source>
</evidence>
<sequence>MISGGPHARAATSAQFMLNSSFVLPKHLPDVTASALAAMLLAEGATALSSASILSADDLFENSLRLRLPLRLRLLRWLRERERSRSLRWERSRLRLRLRSLWRLWYRWPLSLRELPPPRRSRLRLPDRLRLLELLRRRPCLELSVSWERETSNMGIKAGVCHYGISKPRDRAQE</sequence>
<comment type="caution">
    <text evidence="1">The sequence shown here is derived from an EMBL/GenBank/DDBJ whole genome shotgun (WGS) entry which is preliminary data.</text>
</comment>
<accession>A0ACB7SK32</accession>
<protein>
    <submittedName>
        <fullName evidence="1">Uncharacterized protein</fullName>
    </submittedName>
</protein>
<proteinExistence type="predicted"/>
<organism evidence="1 2">
    <name type="scientific">Hyalomma asiaticum</name>
    <name type="common">Tick</name>
    <dbReference type="NCBI Taxonomy" id="266040"/>
    <lineage>
        <taxon>Eukaryota</taxon>
        <taxon>Metazoa</taxon>
        <taxon>Ecdysozoa</taxon>
        <taxon>Arthropoda</taxon>
        <taxon>Chelicerata</taxon>
        <taxon>Arachnida</taxon>
        <taxon>Acari</taxon>
        <taxon>Parasitiformes</taxon>
        <taxon>Ixodida</taxon>
        <taxon>Ixodoidea</taxon>
        <taxon>Ixodidae</taxon>
        <taxon>Hyalomminae</taxon>
        <taxon>Hyalomma</taxon>
    </lineage>
</organism>
<dbReference type="EMBL" id="CM023484">
    <property type="protein sequence ID" value="KAH6934113.1"/>
    <property type="molecule type" value="Genomic_DNA"/>
</dbReference>